<sequence>MPVTFHESHYNQVNVNLLSRQQTREPRNQQKLNGRDLCHRDVTPAPHSHKARKNDVAPRVDRTRTTHRTTSCIPSLNAS</sequence>
<dbReference type="Proteomes" id="UP001233172">
    <property type="component" value="Unassembled WGS sequence"/>
</dbReference>
<comment type="caution">
    <text evidence="2">The sequence shown here is derived from an EMBL/GenBank/DDBJ whole genome shotgun (WGS) entry which is preliminary data.</text>
</comment>
<evidence type="ECO:0000313" key="2">
    <source>
        <dbReference type="EMBL" id="KAK0069440.1"/>
    </source>
</evidence>
<dbReference type="EMBL" id="JASAOG010000002">
    <property type="protein sequence ID" value="KAK0069440.1"/>
    <property type="molecule type" value="Genomic_DNA"/>
</dbReference>
<accession>A0AAD8FM70</accession>
<dbReference type="AlphaFoldDB" id="A0AAD8FM70"/>
<feature type="region of interest" description="Disordered" evidence="1">
    <location>
        <begin position="14"/>
        <end position="79"/>
    </location>
</feature>
<gene>
    <name evidence="2" type="ORF">Bpfe_000617</name>
</gene>
<feature type="compositionally biased region" description="Basic and acidic residues" evidence="1">
    <location>
        <begin position="22"/>
        <end position="42"/>
    </location>
</feature>
<keyword evidence="3" id="KW-1185">Reference proteome</keyword>
<feature type="compositionally biased region" description="Basic and acidic residues" evidence="1">
    <location>
        <begin position="53"/>
        <end position="64"/>
    </location>
</feature>
<evidence type="ECO:0000256" key="1">
    <source>
        <dbReference type="SAM" id="MobiDB-lite"/>
    </source>
</evidence>
<proteinExistence type="predicted"/>
<organism evidence="2 3">
    <name type="scientific">Biomphalaria pfeifferi</name>
    <name type="common">Bloodfluke planorb</name>
    <name type="synonym">Freshwater snail</name>
    <dbReference type="NCBI Taxonomy" id="112525"/>
    <lineage>
        <taxon>Eukaryota</taxon>
        <taxon>Metazoa</taxon>
        <taxon>Spiralia</taxon>
        <taxon>Lophotrochozoa</taxon>
        <taxon>Mollusca</taxon>
        <taxon>Gastropoda</taxon>
        <taxon>Heterobranchia</taxon>
        <taxon>Euthyneura</taxon>
        <taxon>Panpulmonata</taxon>
        <taxon>Hygrophila</taxon>
        <taxon>Lymnaeoidea</taxon>
        <taxon>Planorbidae</taxon>
        <taxon>Biomphalaria</taxon>
    </lineage>
</organism>
<name>A0AAD8FM70_BIOPF</name>
<protein>
    <submittedName>
        <fullName evidence="2">Uncharacterized protein</fullName>
    </submittedName>
</protein>
<reference evidence="2" key="2">
    <citation type="submission" date="2023-04" db="EMBL/GenBank/DDBJ databases">
        <authorList>
            <person name="Bu L."/>
            <person name="Lu L."/>
            <person name="Laidemitt M.R."/>
            <person name="Zhang S.M."/>
            <person name="Mutuku M."/>
            <person name="Mkoji G."/>
            <person name="Steinauer M."/>
            <person name="Loker E.S."/>
        </authorList>
    </citation>
    <scope>NUCLEOTIDE SEQUENCE</scope>
    <source>
        <strain evidence="2">KasaAsao</strain>
        <tissue evidence="2">Whole Snail</tissue>
    </source>
</reference>
<evidence type="ECO:0000313" key="3">
    <source>
        <dbReference type="Proteomes" id="UP001233172"/>
    </source>
</evidence>
<reference evidence="2" key="1">
    <citation type="journal article" date="2023" name="PLoS Negl. Trop. Dis.">
        <title>A genome sequence for Biomphalaria pfeifferi, the major vector snail for the human-infecting parasite Schistosoma mansoni.</title>
        <authorList>
            <person name="Bu L."/>
            <person name="Lu L."/>
            <person name="Laidemitt M.R."/>
            <person name="Zhang S.M."/>
            <person name="Mutuku M."/>
            <person name="Mkoji G."/>
            <person name="Steinauer M."/>
            <person name="Loker E.S."/>
        </authorList>
    </citation>
    <scope>NUCLEOTIDE SEQUENCE</scope>
    <source>
        <strain evidence="2">KasaAsao</strain>
    </source>
</reference>